<proteinExistence type="predicted"/>
<dbReference type="Gene3D" id="3.40.10.10">
    <property type="entry name" value="DNA Methylphosphotriester Repair Domain"/>
    <property type="match status" value="1"/>
</dbReference>
<dbReference type="AlphaFoldDB" id="A0A1S2LG98"/>
<feature type="transmembrane region" description="Helical" evidence="1">
    <location>
        <begin position="6"/>
        <end position="21"/>
    </location>
</feature>
<reference evidence="2 3" key="1">
    <citation type="submission" date="2016-10" db="EMBL/GenBank/DDBJ databases">
        <title>Draft genome sequences of four alkaliphilic bacteria belonging to the Anaerobacillus genus.</title>
        <authorList>
            <person name="Bassil N.M."/>
            <person name="Lloyd J.R."/>
        </authorList>
    </citation>
    <scope>NUCLEOTIDE SEQUENCE [LARGE SCALE GENOMIC DNA]</scope>
    <source>
        <strain evidence="2 3">DSM 18345</strain>
    </source>
</reference>
<dbReference type="SUPFAM" id="SSF57884">
    <property type="entry name" value="Ada DNA repair protein, N-terminal domain (N-Ada 10)"/>
    <property type="match status" value="1"/>
</dbReference>
<keyword evidence="1" id="KW-0812">Transmembrane</keyword>
<name>A0A1S2LG98_9BACI</name>
<keyword evidence="1" id="KW-1133">Transmembrane helix</keyword>
<organism evidence="2 3">
    <name type="scientific">Anaerobacillus alkalilacustris</name>
    <dbReference type="NCBI Taxonomy" id="393763"/>
    <lineage>
        <taxon>Bacteria</taxon>
        <taxon>Bacillati</taxon>
        <taxon>Bacillota</taxon>
        <taxon>Bacilli</taxon>
        <taxon>Bacillales</taxon>
        <taxon>Bacillaceae</taxon>
        <taxon>Anaerobacillus</taxon>
    </lineage>
</organism>
<evidence type="ECO:0000313" key="2">
    <source>
        <dbReference type="EMBL" id="OIJ11344.1"/>
    </source>
</evidence>
<comment type="caution">
    <text evidence="2">The sequence shown here is derived from an EMBL/GenBank/DDBJ whole genome shotgun (WGS) entry which is preliminary data.</text>
</comment>
<accession>A0A1S2LG98</accession>
<dbReference type="Proteomes" id="UP000179524">
    <property type="component" value="Unassembled WGS sequence"/>
</dbReference>
<evidence type="ECO:0000256" key="1">
    <source>
        <dbReference type="SAM" id="Phobius"/>
    </source>
</evidence>
<protein>
    <submittedName>
        <fullName evidence="2">Uncharacterized protein</fullName>
    </submittedName>
</protein>
<gene>
    <name evidence="2" type="ORF">BKP37_15825</name>
</gene>
<dbReference type="EMBL" id="MLQR01000040">
    <property type="protein sequence ID" value="OIJ11344.1"/>
    <property type="molecule type" value="Genomic_DNA"/>
</dbReference>
<sequence>MDILGLIFASIIPLGLLYFSRREKKRVDKFGVTSSTRSYSGKFLGPQTRYFKDGYRVYFSKNDTGEDCIKLYGTDKEYSEGIEYIKFQKEAQFVGNANSKKYHNKKCEWAIKTSIHNKVPFNSAKEARDQGYISCDVCLGNTNNKIRVFDQ</sequence>
<keyword evidence="3" id="KW-1185">Reference proteome</keyword>
<keyword evidence="1" id="KW-0472">Membrane</keyword>
<evidence type="ECO:0000313" key="3">
    <source>
        <dbReference type="Proteomes" id="UP000179524"/>
    </source>
</evidence>
<dbReference type="InterPro" id="IPR035451">
    <property type="entry name" value="Ada-like_dom_sf"/>
</dbReference>
<dbReference type="RefSeq" id="WP_071310593.1">
    <property type="nucleotide sequence ID" value="NZ_MLQR01000040.1"/>
</dbReference>
<dbReference type="OrthoDB" id="4376109at2"/>